<evidence type="ECO:0000313" key="6">
    <source>
        <dbReference type="Proteomes" id="UP000886523"/>
    </source>
</evidence>
<feature type="repeat" description="WD" evidence="3">
    <location>
        <begin position="677"/>
        <end position="718"/>
    </location>
</feature>
<dbReference type="Proteomes" id="UP000886523">
    <property type="component" value="Unassembled WGS sequence"/>
</dbReference>
<feature type="repeat" description="WD" evidence="3">
    <location>
        <begin position="761"/>
        <end position="802"/>
    </location>
</feature>
<dbReference type="PROSITE" id="PS00678">
    <property type="entry name" value="WD_REPEATS_1"/>
    <property type="match status" value="1"/>
</dbReference>
<evidence type="ECO:0000256" key="1">
    <source>
        <dbReference type="ARBA" id="ARBA00022574"/>
    </source>
</evidence>
<dbReference type="SUPFAM" id="SSF50978">
    <property type="entry name" value="WD40 repeat-like"/>
    <property type="match status" value="1"/>
</dbReference>
<gene>
    <name evidence="5" type="ORF">BS47DRAFT_220629</name>
</gene>
<dbReference type="PRINTS" id="PR00320">
    <property type="entry name" value="GPROTEINBRPT"/>
</dbReference>
<dbReference type="PANTHER" id="PTHR19879:SF9">
    <property type="entry name" value="TRANSCRIPTION INITIATION FACTOR TFIID SUBUNIT 5"/>
    <property type="match status" value="1"/>
</dbReference>
<evidence type="ECO:0000256" key="2">
    <source>
        <dbReference type="ARBA" id="ARBA00022737"/>
    </source>
</evidence>
<dbReference type="InterPro" id="IPR007111">
    <property type="entry name" value="NACHT_NTPase"/>
</dbReference>
<dbReference type="InterPro" id="IPR019775">
    <property type="entry name" value="WD40_repeat_CS"/>
</dbReference>
<dbReference type="InterPro" id="IPR056884">
    <property type="entry name" value="NPHP3-like_N"/>
</dbReference>
<feature type="repeat" description="WD" evidence="3">
    <location>
        <begin position="635"/>
        <end position="676"/>
    </location>
</feature>
<dbReference type="Gene3D" id="3.40.50.300">
    <property type="entry name" value="P-loop containing nucleotide triphosphate hydrolases"/>
    <property type="match status" value="1"/>
</dbReference>
<dbReference type="Pfam" id="PF00400">
    <property type="entry name" value="WD40"/>
    <property type="match status" value="6"/>
</dbReference>
<dbReference type="InterPro" id="IPR001680">
    <property type="entry name" value="WD40_rpt"/>
</dbReference>
<reference evidence="5" key="1">
    <citation type="journal article" date="2020" name="Nat. Commun.">
        <title>Large-scale genome sequencing of mycorrhizal fungi provides insights into the early evolution of symbiotic traits.</title>
        <authorList>
            <person name="Miyauchi S."/>
            <person name="Kiss E."/>
            <person name="Kuo A."/>
            <person name="Drula E."/>
            <person name="Kohler A."/>
            <person name="Sanchez-Garcia M."/>
            <person name="Morin E."/>
            <person name="Andreopoulos B."/>
            <person name="Barry K.W."/>
            <person name="Bonito G."/>
            <person name="Buee M."/>
            <person name="Carver A."/>
            <person name="Chen C."/>
            <person name="Cichocki N."/>
            <person name="Clum A."/>
            <person name="Culley D."/>
            <person name="Crous P.W."/>
            <person name="Fauchery L."/>
            <person name="Girlanda M."/>
            <person name="Hayes R.D."/>
            <person name="Keri Z."/>
            <person name="LaButti K."/>
            <person name="Lipzen A."/>
            <person name="Lombard V."/>
            <person name="Magnuson J."/>
            <person name="Maillard F."/>
            <person name="Murat C."/>
            <person name="Nolan M."/>
            <person name="Ohm R.A."/>
            <person name="Pangilinan J."/>
            <person name="Pereira M.F."/>
            <person name="Perotto S."/>
            <person name="Peter M."/>
            <person name="Pfister S."/>
            <person name="Riley R."/>
            <person name="Sitrit Y."/>
            <person name="Stielow J.B."/>
            <person name="Szollosi G."/>
            <person name="Zifcakova L."/>
            <person name="Stursova M."/>
            <person name="Spatafora J.W."/>
            <person name="Tedersoo L."/>
            <person name="Vaario L.M."/>
            <person name="Yamada A."/>
            <person name="Yan M."/>
            <person name="Wang P."/>
            <person name="Xu J."/>
            <person name="Bruns T."/>
            <person name="Baldrian P."/>
            <person name="Vilgalys R."/>
            <person name="Dunand C."/>
            <person name="Henrissat B."/>
            <person name="Grigoriev I.V."/>
            <person name="Hibbett D."/>
            <person name="Nagy L.G."/>
            <person name="Martin F.M."/>
        </authorList>
    </citation>
    <scope>NUCLEOTIDE SEQUENCE</scope>
    <source>
        <strain evidence="5">UP504</strain>
    </source>
</reference>
<keyword evidence="6" id="KW-1185">Reference proteome</keyword>
<dbReference type="SUPFAM" id="SSF52540">
    <property type="entry name" value="P-loop containing nucleoside triphosphate hydrolases"/>
    <property type="match status" value="1"/>
</dbReference>
<accession>A0A9P6B7C4</accession>
<dbReference type="CDD" id="cd00200">
    <property type="entry name" value="WD40"/>
    <property type="match status" value="1"/>
</dbReference>
<organism evidence="5 6">
    <name type="scientific">Hydnum rufescens UP504</name>
    <dbReference type="NCBI Taxonomy" id="1448309"/>
    <lineage>
        <taxon>Eukaryota</taxon>
        <taxon>Fungi</taxon>
        <taxon>Dikarya</taxon>
        <taxon>Basidiomycota</taxon>
        <taxon>Agaricomycotina</taxon>
        <taxon>Agaricomycetes</taxon>
        <taxon>Cantharellales</taxon>
        <taxon>Hydnaceae</taxon>
        <taxon>Hydnum</taxon>
    </lineage>
</organism>
<dbReference type="PROSITE" id="PS50837">
    <property type="entry name" value="NACHT"/>
    <property type="match status" value="1"/>
</dbReference>
<dbReference type="AlphaFoldDB" id="A0A9P6B7C4"/>
<dbReference type="InterPro" id="IPR015943">
    <property type="entry name" value="WD40/YVTN_repeat-like_dom_sf"/>
</dbReference>
<proteinExistence type="predicted"/>
<dbReference type="PROSITE" id="PS50294">
    <property type="entry name" value="WD_REPEATS_REGION"/>
    <property type="match status" value="5"/>
</dbReference>
<feature type="repeat" description="WD" evidence="3">
    <location>
        <begin position="719"/>
        <end position="760"/>
    </location>
</feature>
<dbReference type="PROSITE" id="PS50082">
    <property type="entry name" value="WD_REPEATS_2"/>
    <property type="match status" value="5"/>
</dbReference>
<dbReference type="InterPro" id="IPR036322">
    <property type="entry name" value="WD40_repeat_dom_sf"/>
</dbReference>
<dbReference type="Gene3D" id="2.130.10.10">
    <property type="entry name" value="YVTN repeat-like/Quinoprotein amine dehydrogenase"/>
    <property type="match status" value="2"/>
</dbReference>
<keyword evidence="2" id="KW-0677">Repeat</keyword>
<comment type="caution">
    <text evidence="5">The sequence shown here is derived from an EMBL/GenBank/DDBJ whole genome shotgun (WGS) entry which is preliminary data.</text>
</comment>
<dbReference type="SMART" id="SM00320">
    <property type="entry name" value="WD40"/>
    <property type="match status" value="7"/>
</dbReference>
<dbReference type="InterPro" id="IPR027417">
    <property type="entry name" value="P-loop_NTPase"/>
</dbReference>
<evidence type="ECO:0000256" key="3">
    <source>
        <dbReference type="PROSITE-ProRule" id="PRU00221"/>
    </source>
</evidence>
<dbReference type="PANTHER" id="PTHR19879">
    <property type="entry name" value="TRANSCRIPTION INITIATION FACTOR TFIID"/>
    <property type="match status" value="1"/>
</dbReference>
<evidence type="ECO:0000259" key="4">
    <source>
        <dbReference type="PROSITE" id="PS50837"/>
    </source>
</evidence>
<feature type="domain" description="NACHT" evidence="4">
    <location>
        <begin position="47"/>
        <end position="191"/>
    </location>
</feature>
<protein>
    <recommendedName>
        <fullName evidence="4">NACHT domain-containing protein</fullName>
    </recommendedName>
</protein>
<dbReference type="InterPro" id="IPR020472">
    <property type="entry name" value="WD40_PAC1"/>
</dbReference>
<name>A0A9P6B7C4_9AGAM</name>
<dbReference type="EMBL" id="MU128923">
    <property type="protein sequence ID" value="KAF9518607.1"/>
    <property type="molecule type" value="Genomic_DNA"/>
</dbReference>
<evidence type="ECO:0000313" key="5">
    <source>
        <dbReference type="EMBL" id="KAF9518607.1"/>
    </source>
</evidence>
<feature type="repeat" description="WD" evidence="3">
    <location>
        <begin position="593"/>
        <end position="634"/>
    </location>
</feature>
<dbReference type="Pfam" id="PF24883">
    <property type="entry name" value="NPHP3_N"/>
    <property type="match status" value="1"/>
</dbReference>
<sequence>MSLPRANLAAYDSGRKDAPSSCLEGTRVSILAEIMSWSESTESGTCPLYWLLGLAGIGKSTIVKTVAERADKNRMLGGSFFFSRSDALLCDPNLVFPTLAFQLAQSDNDFKPIIGEAIQQDMMVGHKELSAQFEGLILKPLGKLDSTRRTTLIVLDALDECEEQGAVTILQLLLSHASRLPFLRILITSRPEPHISSVFTEARNLAKRVLHHIEASVIEGDLRLYIRSELRTILKKLELSSVPGWTEGEIDSLVEKSGKLFIYAATSIRFIGDARVRDPRRHLRLILDTQLSKESEATPYSQLDSLYVGVLRNLLSDSNRNAIVKRFQMVVGSIVLLRQPLPLGSLAQFVQCTLDDVDTALRHLRSVIIPPSTLDEAPHIHHPSFRDFITNPSRCSIPEFVIVAGPDQEPRHALRCFQLMETSLRQDIAGISDVSLLNSEVEGLEAKVSDALSVELQYACRFWASHLSHTELREKRIMEALEGFSMRFILMWFEAMSLIGSLSSAVTSMEEAHQWAMNSQCEATVITMLADARQFILAHGELIQGSALQVYHSALAFTPYDTALYKTYSKDVKSCIRVLQGVEAQWPQNFSTLIGHSDRVSSVAFSPDGLWLASGSYDCTLCLWDAMSGAHVTTLQGHSHGITSIAFSPDSFRLASGSYDCTLRLWDLISGACIATLQGHSRWVTLVAFSPDGLHLASGSDDCTLCLWDAMSGAHIATLQGHSHWVTSVVFSPDGLRLASGSYDSTVCLWDAISGACIATLQGHSHGVIMVAFSPDGLWLTSASHGGSLHLWDAMSGMHIASLQAHSAQIQAVTFSSDGSTLFSQSHTETLAWDLTSQPPQLVSTSISEAFLPAISLRSLVEATVGGWIQALDSHGNHVARICYIPLHYSLSTTIQGSGLPHQFRLAVGCWDGHIVIVDPQDHPFVHRLKDVLLVTGSVAAT</sequence>
<keyword evidence="1 3" id="KW-0853">WD repeat</keyword>
<dbReference type="OrthoDB" id="3027122at2759"/>